<protein>
    <submittedName>
        <fullName evidence="4">Nucleoside-diphosphate-sugar epimerase</fullName>
    </submittedName>
</protein>
<dbReference type="Gene3D" id="3.40.50.720">
    <property type="entry name" value="NAD(P)-binding Rossmann-like Domain"/>
    <property type="match status" value="1"/>
</dbReference>
<keyword evidence="2" id="KW-1133">Transmembrane helix</keyword>
<sequence>MTLPPSAERGVRGQRTPGLRVAVAGADGPVGAAVVAALAQDPGVAEVLALVPEDASEPGGTGPDAAAPDGAGLDGAAPAGSGSEGPGARVLPVDLHGPGLAAVLDGVDALVAPSRAVQPVLAAATALTAAAAARVPRVVLVTSAEVYGALPDNPVPLDEDAPLRAAPGEGHLRDLLEVEAMAARAPLAHPGLEVAVLRPATLVGPGLTPALAGHFAAPRLLVVRGSVPRWQFCHLDDLATAAALVVTSGLAGPLPVASPGWLEQEQVEVLSGLRRIELPPALAFSTAERLHRVGVVPGPATDLAYVVHPWVVSPARLEAAGWVPAHDNVAAFRALLDALDADGRRGLGRDATLASAGAAVAVVGTAALVRAARRRRSGR</sequence>
<dbReference type="SUPFAM" id="SSF51735">
    <property type="entry name" value="NAD(P)-binding Rossmann-fold domains"/>
    <property type="match status" value="1"/>
</dbReference>
<comment type="caution">
    <text evidence="4">The sequence shown here is derived from an EMBL/GenBank/DDBJ whole genome shotgun (WGS) entry which is preliminary data.</text>
</comment>
<evidence type="ECO:0000256" key="2">
    <source>
        <dbReference type="SAM" id="Phobius"/>
    </source>
</evidence>
<keyword evidence="2" id="KW-0812">Transmembrane</keyword>
<evidence type="ECO:0000259" key="3">
    <source>
        <dbReference type="Pfam" id="PF01370"/>
    </source>
</evidence>
<evidence type="ECO:0000313" key="4">
    <source>
        <dbReference type="EMBL" id="RZS87176.1"/>
    </source>
</evidence>
<dbReference type="Pfam" id="PF01370">
    <property type="entry name" value="Epimerase"/>
    <property type="match status" value="1"/>
</dbReference>
<dbReference type="OrthoDB" id="9795501at2"/>
<dbReference type="InterPro" id="IPR051783">
    <property type="entry name" value="NAD(P)-dependent_oxidoreduct"/>
</dbReference>
<evidence type="ECO:0000313" key="5">
    <source>
        <dbReference type="Proteomes" id="UP000293638"/>
    </source>
</evidence>
<feature type="compositionally biased region" description="Low complexity" evidence="1">
    <location>
        <begin position="63"/>
        <end position="81"/>
    </location>
</feature>
<dbReference type="PANTHER" id="PTHR48079">
    <property type="entry name" value="PROTEIN YEEZ"/>
    <property type="match status" value="1"/>
</dbReference>
<dbReference type="InterPro" id="IPR036291">
    <property type="entry name" value="NAD(P)-bd_dom_sf"/>
</dbReference>
<dbReference type="PANTHER" id="PTHR48079:SF6">
    <property type="entry name" value="NAD(P)-BINDING DOMAIN-CONTAINING PROTEIN-RELATED"/>
    <property type="match status" value="1"/>
</dbReference>
<proteinExistence type="predicted"/>
<dbReference type="InterPro" id="IPR001509">
    <property type="entry name" value="Epimerase_deHydtase"/>
</dbReference>
<accession>A0A4Q7NQA2</accession>
<feature type="domain" description="NAD-dependent epimerase/dehydratase" evidence="3">
    <location>
        <begin position="120"/>
        <end position="248"/>
    </location>
</feature>
<dbReference type="GO" id="GO:0005737">
    <property type="term" value="C:cytoplasm"/>
    <property type="evidence" value="ECO:0007669"/>
    <property type="project" value="TreeGrafter"/>
</dbReference>
<organism evidence="4 5">
    <name type="scientific">Motilibacter rhizosphaerae</name>
    <dbReference type="NCBI Taxonomy" id="598652"/>
    <lineage>
        <taxon>Bacteria</taxon>
        <taxon>Bacillati</taxon>
        <taxon>Actinomycetota</taxon>
        <taxon>Actinomycetes</taxon>
        <taxon>Motilibacterales</taxon>
        <taxon>Motilibacteraceae</taxon>
        <taxon>Motilibacter</taxon>
    </lineage>
</organism>
<keyword evidence="5" id="KW-1185">Reference proteome</keyword>
<dbReference type="EMBL" id="SGXD01000003">
    <property type="protein sequence ID" value="RZS87176.1"/>
    <property type="molecule type" value="Genomic_DNA"/>
</dbReference>
<gene>
    <name evidence="4" type="ORF">EV189_2600</name>
</gene>
<dbReference type="RefSeq" id="WP_130493334.1">
    <property type="nucleotide sequence ID" value="NZ_SGXD01000003.1"/>
</dbReference>
<dbReference type="Proteomes" id="UP000293638">
    <property type="component" value="Unassembled WGS sequence"/>
</dbReference>
<keyword evidence="2" id="KW-0472">Membrane</keyword>
<name>A0A4Q7NQA2_9ACTN</name>
<reference evidence="4 5" key="1">
    <citation type="submission" date="2019-02" db="EMBL/GenBank/DDBJ databases">
        <title>Genomic Encyclopedia of Type Strains, Phase IV (KMG-IV): sequencing the most valuable type-strain genomes for metagenomic binning, comparative biology and taxonomic classification.</title>
        <authorList>
            <person name="Goeker M."/>
        </authorList>
    </citation>
    <scope>NUCLEOTIDE SEQUENCE [LARGE SCALE GENOMIC DNA]</scope>
    <source>
        <strain evidence="4 5">DSM 45622</strain>
    </source>
</reference>
<feature type="region of interest" description="Disordered" evidence="1">
    <location>
        <begin position="54"/>
        <end position="91"/>
    </location>
</feature>
<dbReference type="GO" id="GO:0004029">
    <property type="term" value="F:aldehyde dehydrogenase (NAD+) activity"/>
    <property type="evidence" value="ECO:0007669"/>
    <property type="project" value="TreeGrafter"/>
</dbReference>
<evidence type="ECO:0000256" key="1">
    <source>
        <dbReference type="SAM" id="MobiDB-lite"/>
    </source>
</evidence>
<feature type="transmembrane region" description="Helical" evidence="2">
    <location>
        <begin position="353"/>
        <end position="372"/>
    </location>
</feature>
<dbReference type="AlphaFoldDB" id="A0A4Q7NQA2"/>